<reference evidence="3 4" key="1">
    <citation type="journal article" date="2009" name="J. Bacteriol.">
        <title>Complete genome sequence of Robiginitalea biformata HTCC2501.</title>
        <authorList>
            <person name="Oh H.M."/>
            <person name="Giovannoni S.J."/>
            <person name="Lee K."/>
            <person name="Ferriera S."/>
            <person name="Johnson J."/>
            <person name="Cho J.C."/>
        </authorList>
    </citation>
    <scope>NUCLEOTIDE SEQUENCE [LARGE SCALE GENOMIC DNA]</scope>
    <source>
        <strain evidence="4">ATCC BAA-864 / HTCC2501 / KCTC 12146</strain>
    </source>
</reference>
<keyword evidence="4" id="KW-1185">Reference proteome</keyword>
<keyword evidence="2" id="KW-0472">Membrane</keyword>
<keyword evidence="2" id="KW-1133">Transmembrane helix</keyword>
<dbReference type="KEGG" id="rbi:RB2501_15034"/>
<proteinExistence type="predicted"/>
<organism evidence="3 4">
    <name type="scientific">Robiginitalea biformata (strain ATCC BAA-864 / DSM 15991 / KCTC 12146 / HTCC2501)</name>
    <dbReference type="NCBI Taxonomy" id="313596"/>
    <lineage>
        <taxon>Bacteria</taxon>
        <taxon>Pseudomonadati</taxon>
        <taxon>Bacteroidota</taxon>
        <taxon>Flavobacteriia</taxon>
        <taxon>Flavobacteriales</taxon>
        <taxon>Flavobacteriaceae</taxon>
        <taxon>Robiginitalea</taxon>
    </lineage>
</organism>
<dbReference type="InterPro" id="IPR016024">
    <property type="entry name" value="ARM-type_fold"/>
</dbReference>
<dbReference type="eggNOG" id="COG1413">
    <property type="taxonomic scope" value="Bacteria"/>
</dbReference>
<evidence type="ECO:0000256" key="2">
    <source>
        <dbReference type="SAM" id="Phobius"/>
    </source>
</evidence>
<accession>A4CLA4</accession>
<evidence type="ECO:0000256" key="1">
    <source>
        <dbReference type="SAM" id="MobiDB-lite"/>
    </source>
</evidence>
<evidence type="ECO:0000313" key="4">
    <source>
        <dbReference type="Proteomes" id="UP000009049"/>
    </source>
</evidence>
<dbReference type="EMBL" id="CP001712">
    <property type="protein sequence ID" value="EAR15653.1"/>
    <property type="molecule type" value="Genomic_DNA"/>
</dbReference>
<protein>
    <recommendedName>
        <fullName evidence="5">HEAT repeat domain-containing protein</fullName>
    </recommendedName>
</protein>
<evidence type="ECO:0008006" key="5">
    <source>
        <dbReference type="Google" id="ProtNLM"/>
    </source>
</evidence>
<dbReference type="InterPro" id="IPR021133">
    <property type="entry name" value="HEAT_type_2"/>
</dbReference>
<sequence length="667" mass="76406">MINLSITYYPLRLLEAPEIHTDLLWDLGLLFGGLGFLYFLLIFWLRNRNTRRERSNLEKKRELAPMISNFLFFEQENDTELRETYIRMKLEIREMLKTPKNRRVLTEVLMDLRLDVSGDARDRLFRLYQDLGLDQDAYQMLNSWRWERVSRGIRQLTEMRVTQAYGFIRKFINDRRGVIRKQAELATVTLRKEGMAYFLDTTRYGISEWQQLKLLEILQHREDYQPPRFGDWLVSENKHVVLFSLRLIRHFRQNEAEAAILQLLRHRDQSVKVAAIECIREFHFESARAPLKALFKKSGEAVKLSILNTLETIGNPGDCDFLQQQAQSDTNFIVRSKARSVLNRLVPDSVLPQANLEAPVEEMVAPTPQPETTSRADELEVRDEQVVGDEDGNFYELEVAGAEEITIDVEETHEEEITDEDLALFDICLLQELDAILNEYISESPAENPVPEFLPMVTESAPPAPRDIQPFRNLPVTAEILEEAPEEPAPGNRDDFRQPAFELDGEPDAAPDNLEYFQAAPREGDPGDTFSIVREFYNHCDAESKLILLAAIPEVGEEKELAYLNSLADDPEPEVRKAVREAIRQLTEKLGDASPRTGRKADCDHQPPAATEAEEPGETGAKPTRYGGQFIDFTPDFEAIRPQKPGPDNRVATKPTADRPGINPTDE</sequence>
<dbReference type="STRING" id="313596.RB2501_15034"/>
<dbReference type="InterPro" id="IPR011989">
    <property type="entry name" value="ARM-like"/>
</dbReference>
<gene>
    <name evidence="3" type="ordered locus">RB2501_15034</name>
</gene>
<keyword evidence="2" id="KW-0812">Transmembrane</keyword>
<dbReference type="AlphaFoldDB" id="A4CLA4"/>
<dbReference type="Gene3D" id="1.25.10.10">
    <property type="entry name" value="Leucine-rich Repeat Variant"/>
    <property type="match status" value="1"/>
</dbReference>
<evidence type="ECO:0000313" key="3">
    <source>
        <dbReference type="EMBL" id="EAR15653.1"/>
    </source>
</evidence>
<name>A4CLA4_ROBBH</name>
<feature type="region of interest" description="Disordered" evidence="1">
    <location>
        <begin position="587"/>
        <end position="667"/>
    </location>
</feature>
<dbReference type="SUPFAM" id="SSF48371">
    <property type="entry name" value="ARM repeat"/>
    <property type="match status" value="1"/>
</dbReference>
<feature type="transmembrane region" description="Helical" evidence="2">
    <location>
        <begin position="23"/>
        <end position="45"/>
    </location>
</feature>
<dbReference type="PROSITE" id="PS50077">
    <property type="entry name" value="HEAT_REPEAT"/>
    <property type="match status" value="1"/>
</dbReference>
<feature type="region of interest" description="Disordered" evidence="1">
    <location>
        <begin position="483"/>
        <end position="512"/>
    </location>
</feature>
<dbReference type="Pfam" id="PF13646">
    <property type="entry name" value="HEAT_2"/>
    <property type="match status" value="1"/>
</dbReference>
<dbReference type="HOGENOM" id="CLU_019351_0_0_10"/>
<dbReference type="Proteomes" id="UP000009049">
    <property type="component" value="Chromosome"/>
</dbReference>